<dbReference type="EMBL" id="SGPM01000070">
    <property type="protein sequence ID" value="THH30735.1"/>
    <property type="molecule type" value="Genomic_DNA"/>
</dbReference>
<organism evidence="1 2">
    <name type="scientific">Antrodiella citrinella</name>
    <dbReference type="NCBI Taxonomy" id="2447956"/>
    <lineage>
        <taxon>Eukaryota</taxon>
        <taxon>Fungi</taxon>
        <taxon>Dikarya</taxon>
        <taxon>Basidiomycota</taxon>
        <taxon>Agaricomycotina</taxon>
        <taxon>Agaricomycetes</taxon>
        <taxon>Polyporales</taxon>
        <taxon>Steccherinaceae</taxon>
        <taxon>Antrodiella</taxon>
    </lineage>
</organism>
<name>A0A4S4MXM6_9APHY</name>
<comment type="caution">
    <text evidence="1">The sequence shown here is derived from an EMBL/GenBank/DDBJ whole genome shotgun (WGS) entry which is preliminary data.</text>
</comment>
<evidence type="ECO:0000313" key="2">
    <source>
        <dbReference type="Proteomes" id="UP000308730"/>
    </source>
</evidence>
<dbReference type="Proteomes" id="UP000308730">
    <property type="component" value="Unassembled WGS sequence"/>
</dbReference>
<reference evidence="1 2" key="1">
    <citation type="submission" date="2019-02" db="EMBL/GenBank/DDBJ databases">
        <title>Genome sequencing of the rare red list fungi Antrodiella citrinella (Flaviporus citrinellus).</title>
        <authorList>
            <person name="Buettner E."/>
            <person name="Kellner H."/>
        </authorList>
    </citation>
    <scope>NUCLEOTIDE SEQUENCE [LARGE SCALE GENOMIC DNA]</scope>
    <source>
        <strain evidence="1 2">DSM 108506</strain>
    </source>
</reference>
<dbReference type="AlphaFoldDB" id="A0A4S4MXM6"/>
<proteinExistence type="predicted"/>
<protein>
    <submittedName>
        <fullName evidence="1">Uncharacterized protein</fullName>
    </submittedName>
</protein>
<keyword evidence="2" id="KW-1185">Reference proteome</keyword>
<evidence type="ECO:0000313" key="1">
    <source>
        <dbReference type="EMBL" id="THH30735.1"/>
    </source>
</evidence>
<gene>
    <name evidence="1" type="ORF">EUX98_g3465</name>
</gene>
<accession>A0A4S4MXM6</accession>
<sequence>MFGKDPADSECNPDPFTHLHASDLKAHANPEQILSAHEEDLADARVQVVRFGIGGRFAAIGRA</sequence>